<evidence type="ECO:0000313" key="3">
    <source>
        <dbReference type="EMBL" id="EFN89991.1"/>
    </source>
</evidence>
<dbReference type="EMBL" id="GL445241">
    <property type="protein sequence ID" value="EFN89991.1"/>
    <property type="molecule type" value="Genomic_DNA"/>
</dbReference>
<feature type="transmembrane region" description="Helical" evidence="1">
    <location>
        <begin position="58"/>
        <end position="82"/>
    </location>
</feature>
<dbReference type="OMA" id="LWRWRKI"/>
<dbReference type="InParanoid" id="E2B2T8"/>
<dbReference type="AlphaFoldDB" id="E2B2T8"/>
<sequence length="354" mass="40906">MSGPLLDKKFYDKAISRIENSVFTNNALLVDTFLLLSGFLLCKILLQELDKKKSINFLLLYAVRYIRLTPAYLVIIGLYATWLTQLDRGPLWSMMRREKEKCLASWWTNLLYVNNYVSTDKICMFQSWYLAVDTQLFILAPAIIYPLWRWRKIGKCLLIGVTAILMAIPFAITLLDNLDPTLMVYSREIKDTATNHFFMNSYIKTHMRAESYCIGLVCGYIAYRLQADKRQLSKIIVKFGWLFATLSLLISMFSITVFYTVRKDFTGVEAAIYAPLHRFFWCTGIGWILIASITDNAGPIRDFLRHRVFVVLSRLTYSAYLVNGLVVLHSTATLRTPQYLNNFQLVSTTIKFNA</sequence>
<dbReference type="Proteomes" id="UP000008237">
    <property type="component" value="Unassembled WGS sequence"/>
</dbReference>
<feature type="transmembrane region" description="Helical" evidence="1">
    <location>
        <begin position="27"/>
        <end position="46"/>
    </location>
</feature>
<organism evidence="4">
    <name type="scientific">Harpegnathos saltator</name>
    <name type="common">Jerdon's jumping ant</name>
    <dbReference type="NCBI Taxonomy" id="610380"/>
    <lineage>
        <taxon>Eukaryota</taxon>
        <taxon>Metazoa</taxon>
        <taxon>Ecdysozoa</taxon>
        <taxon>Arthropoda</taxon>
        <taxon>Hexapoda</taxon>
        <taxon>Insecta</taxon>
        <taxon>Pterygota</taxon>
        <taxon>Neoptera</taxon>
        <taxon>Endopterygota</taxon>
        <taxon>Hymenoptera</taxon>
        <taxon>Apocrita</taxon>
        <taxon>Aculeata</taxon>
        <taxon>Formicoidea</taxon>
        <taxon>Formicidae</taxon>
        <taxon>Ponerinae</taxon>
        <taxon>Ponerini</taxon>
        <taxon>Harpegnathos</taxon>
    </lineage>
</organism>
<keyword evidence="1" id="KW-1133">Transmembrane helix</keyword>
<dbReference type="GO" id="GO:0016747">
    <property type="term" value="F:acyltransferase activity, transferring groups other than amino-acyl groups"/>
    <property type="evidence" value="ECO:0007669"/>
    <property type="project" value="InterPro"/>
</dbReference>
<evidence type="ECO:0000256" key="1">
    <source>
        <dbReference type="SAM" id="Phobius"/>
    </source>
</evidence>
<dbReference type="PANTHER" id="PTHR11161:SF71">
    <property type="entry name" value="NOSE RESISTANT-TO-FLUOXETINE PROTEIN N-TERMINAL DOMAIN-CONTAINING PROTEIN"/>
    <property type="match status" value="1"/>
</dbReference>
<gene>
    <name evidence="3" type="ORF">EAI_08670</name>
</gene>
<accession>E2B2T8</accession>
<evidence type="ECO:0000259" key="2">
    <source>
        <dbReference type="Pfam" id="PF01757"/>
    </source>
</evidence>
<feature type="transmembrane region" description="Helical" evidence="1">
    <location>
        <begin position="235"/>
        <end position="258"/>
    </location>
</feature>
<feature type="transmembrane region" description="Helical" evidence="1">
    <location>
        <begin position="155"/>
        <end position="175"/>
    </location>
</feature>
<keyword evidence="1" id="KW-0812">Transmembrane</keyword>
<dbReference type="PANTHER" id="PTHR11161">
    <property type="entry name" value="O-ACYLTRANSFERASE"/>
    <property type="match status" value="1"/>
</dbReference>
<dbReference type="Pfam" id="PF01757">
    <property type="entry name" value="Acyl_transf_3"/>
    <property type="match status" value="1"/>
</dbReference>
<name>E2B2T8_HARSA</name>
<dbReference type="InterPro" id="IPR002656">
    <property type="entry name" value="Acyl_transf_3_dom"/>
</dbReference>
<proteinExistence type="predicted"/>
<feature type="domain" description="Acyltransferase 3" evidence="2">
    <location>
        <begin position="26"/>
        <end position="337"/>
    </location>
</feature>
<dbReference type="OrthoDB" id="10006435at2759"/>
<feature type="transmembrane region" description="Helical" evidence="1">
    <location>
        <begin position="128"/>
        <end position="148"/>
    </location>
</feature>
<keyword evidence="4" id="KW-1185">Reference proteome</keyword>
<evidence type="ECO:0000313" key="4">
    <source>
        <dbReference type="Proteomes" id="UP000008237"/>
    </source>
</evidence>
<reference evidence="3 4" key="1">
    <citation type="journal article" date="2010" name="Science">
        <title>Genomic comparison of the ants Camponotus floridanus and Harpegnathos saltator.</title>
        <authorList>
            <person name="Bonasio R."/>
            <person name="Zhang G."/>
            <person name="Ye C."/>
            <person name="Mutti N.S."/>
            <person name="Fang X."/>
            <person name="Qin N."/>
            <person name="Donahue G."/>
            <person name="Yang P."/>
            <person name="Li Q."/>
            <person name="Li C."/>
            <person name="Zhang P."/>
            <person name="Huang Z."/>
            <person name="Berger S.L."/>
            <person name="Reinberg D."/>
            <person name="Wang J."/>
            <person name="Liebig J."/>
        </authorList>
    </citation>
    <scope>NUCLEOTIDE SEQUENCE [LARGE SCALE GENOMIC DNA]</scope>
    <source>
        <strain evidence="3 4">R22 G/1</strain>
    </source>
</reference>
<protein>
    <submittedName>
        <fullName evidence="3">Nose resistant to fluoxetine protein 6</fullName>
    </submittedName>
</protein>
<feature type="transmembrane region" description="Helical" evidence="1">
    <location>
        <begin position="278"/>
        <end position="297"/>
    </location>
</feature>
<dbReference type="InterPro" id="IPR052728">
    <property type="entry name" value="O2_lipid_transport_reg"/>
</dbReference>
<keyword evidence="1" id="KW-0472">Membrane</keyword>
<feature type="transmembrane region" description="Helical" evidence="1">
    <location>
        <begin position="205"/>
        <end position="223"/>
    </location>
</feature>